<keyword evidence="2" id="KW-0067">ATP-binding</keyword>
<dbReference type="PROSITE" id="PS00675">
    <property type="entry name" value="SIGMA54_INTERACT_1"/>
    <property type="match status" value="1"/>
</dbReference>
<dbReference type="Pfam" id="PF02954">
    <property type="entry name" value="HTH_8"/>
    <property type="match status" value="1"/>
</dbReference>
<accession>A0A140LBQ6</accession>
<dbReference type="InterPro" id="IPR025943">
    <property type="entry name" value="Sigma_54_int_dom_ATP-bd_2"/>
</dbReference>
<dbReference type="Pfam" id="PF08448">
    <property type="entry name" value="PAS_4"/>
    <property type="match status" value="1"/>
</dbReference>
<dbReference type="PROSITE" id="PS50045">
    <property type="entry name" value="SIGMA54_INTERACT_4"/>
    <property type="match status" value="1"/>
</dbReference>
<dbReference type="CDD" id="cd00009">
    <property type="entry name" value="AAA"/>
    <property type="match status" value="1"/>
</dbReference>
<dbReference type="InterPro" id="IPR003593">
    <property type="entry name" value="AAA+_ATPase"/>
</dbReference>
<keyword evidence="5" id="KW-0804">Transcription</keyword>
<keyword evidence="4" id="KW-0238">DNA-binding</keyword>
<dbReference type="Pfam" id="PF25601">
    <property type="entry name" value="AAA_lid_14"/>
    <property type="match status" value="1"/>
</dbReference>
<dbReference type="InterPro" id="IPR002078">
    <property type="entry name" value="Sigma_54_int"/>
</dbReference>
<dbReference type="InterPro" id="IPR027417">
    <property type="entry name" value="P-loop_NTPase"/>
</dbReference>
<dbReference type="PATRIC" id="fig|520764.3.peg.817"/>
<dbReference type="EMBL" id="LOED01000006">
    <property type="protein sequence ID" value="KXG77981.1"/>
    <property type="molecule type" value="Genomic_DNA"/>
</dbReference>
<evidence type="ECO:0000313" key="8">
    <source>
        <dbReference type="EMBL" id="KXG77981.1"/>
    </source>
</evidence>
<dbReference type="NCBIfam" id="TIGR00229">
    <property type="entry name" value="sensory_box"/>
    <property type="match status" value="1"/>
</dbReference>
<dbReference type="InterPro" id="IPR000014">
    <property type="entry name" value="PAS"/>
</dbReference>
<dbReference type="STRING" id="520764.AN618_07890"/>
<evidence type="ECO:0000313" key="9">
    <source>
        <dbReference type="Proteomes" id="UP000070427"/>
    </source>
</evidence>
<feature type="domain" description="PAS" evidence="7">
    <location>
        <begin position="41"/>
        <end position="99"/>
    </location>
</feature>
<evidence type="ECO:0000256" key="5">
    <source>
        <dbReference type="ARBA" id="ARBA00023163"/>
    </source>
</evidence>
<proteinExistence type="predicted"/>
<dbReference type="Gene3D" id="3.40.50.300">
    <property type="entry name" value="P-loop containing nucleotide triphosphate hydrolases"/>
    <property type="match status" value="1"/>
</dbReference>
<comment type="caution">
    <text evidence="8">The sequence shown here is derived from an EMBL/GenBank/DDBJ whole genome shotgun (WGS) entry which is preliminary data.</text>
</comment>
<dbReference type="PANTHER" id="PTHR32071:SF74">
    <property type="entry name" value="TRANSCRIPTIONAL ACTIVATOR ROCR"/>
    <property type="match status" value="1"/>
</dbReference>
<dbReference type="CDD" id="cd00130">
    <property type="entry name" value="PAS"/>
    <property type="match status" value="1"/>
</dbReference>
<dbReference type="Pfam" id="PF00158">
    <property type="entry name" value="Sigma54_activat"/>
    <property type="match status" value="1"/>
</dbReference>
<dbReference type="PANTHER" id="PTHR32071">
    <property type="entry name" value="TRANSCRIPTIONAL REGULATORY PROTEIN"/>
    <property type="match status" value="1"/>
</dbReference>
<dbReference type="InParanoid" id="A0A140LBQ6"/>
<dbReference type="InterPro" id="IPR035965">
    <property type="entry name" value="PAS-like_dom_sf"/>
</dbReference>
<organism evidence="8 9">
    <name type="scientific">Fervidicola ferrireducens</name>
    <dbReference type="NCBI Taxonomy" id="520764"/>
    <lineage>
        <taxon>Bacteria</taxon>
        <taxon>Bacillati</taxon>
        <taxon>Bacillota</taxon>
        <taxon>Clostridia</taxon>
        <taxon>Thermosediminibacterales</taxon>
        <taxon>Thermosediminibacteraceae</taxon>
        <taxon>Fervidicola</taxon>
    </lineage>
</organism>
<dbReference type="SUPFAM" id="SSF52540">
    <property type="entry name" value="P-loop containing nucleoside triphosphate hydrolases"/>
    <property type="match status" value="1"/>
</dbReference>
<keyword evidence="3" id="KW-0805">Transcription regulation</keyword>
<dbReference type="InterPro" id="IPR009057">
    <property type="entry name" value="Homeodomain-like_sf"/>
</dbReference>
<dbReference type="PROSITE" id="PS00676">
    <property type="entry name" value="SIGMA54_INTERACT_2"/>
    <property type="match status" value="1"/>
</dbReference>
<evidence type="ECO:0000256" key="2">
    <source>
        <dbReference type="ARBA" id="ARBA00022840"/>
    </source>
</evidence>
<dbReference type="SMART" id="SM00382">
    <property type="entry name" value="AAA"/>
    <property type="match status" value="1"/>
</dbReference>
<feature type="domain" description="Sigma-54 factor interaction" evidence="6">
    <location>
        <begin position="188"/>
        <end position="416"/>
    </location>
</feature>
<dbReference type="SUPFAM" id="SSF55785">
    <property type="entry name" value="PYP-like sensor domain (PAS domain)"/>
    <property type="match status" value="1"/>
</dbReference>
<dbReference type="FunCoup" id="A0A140LBQ6">
    <property type="interactions" value="64"/>
</dbReference>
<gene>
    <name evidence="8" type="primary">rocR_4</name>
    <name evidence="8" type="ORF">AN618_07890</name>
</gene>
<dbReference type="AlphaFoldDB" id="A0A140LBQ6"/>
<evidence type="ECO:0000259" key="7">
    <source>
        <dbReference type="PROSITE" id="PS50112"/>
    </source>
</evidence>
<evidence type="ECO:0000256" key="3">
    <source>
        <dbReference type="ARBA" id="ARBA00023015"/>
    </source>
</evidence>
<dbReference type="Gene3D" id="3.30.450.20">
    <property type="entry name" value="PAS domain"/>
    <property type="match status" value="1"/>
</dbReference>
<reference evidence="8 9" key="1">
    <citation type="submission" date="2015-12" db="EMBL/GenBank/DDBJ databases">
        <title>Draft genome sequnece of Fervidicola ferrireducens strain Y170.</title>
        <authorList>
            <person name="Patel B.K."/>
        </authorList>
    </citation>
    <scope>NUCLEOTIDE SEQUENCE [LARGE SCALE GENOMIC DNA]</scope>
    <source>
        <strain evidence="8 9">Y170</strain>
    </source>
</reference>
<evidence type="ECO:0000259" key="6">
    <source>
        <dbReference type="PROSITE" id="PS50045"/>
    </source>
</evidence>
<dbReference type="PRINTS" id="PR01590">
    <property type="entry name" value="HTHFIS"/>
</dbReference>
<dbReference type="InterPro" id="IPR013656">
    <property type="entry name" value="PAS_4"/>
</dbReference>
<dbReference type="FunFam" id="3.40.50.300:FF:000006">
    <property type="entry name" value="DNA-binding transcriptional regulator NtrC"/>
    <property type="match status" value="1"/>
</dbReference>
<dbReference type="GO" id="GO:0006355">
    <property type="term" value="P:regulation of DNA-templated transcription"/>
    <property type="evidence" value="ECO:0007669"/>
    <property type="project" value="InterPro"/>
</dbReference>
<dbReference type="Proteomes" id="UP000070427">
    <property type="component" value="Unassembled WGS sequence"/>
</dbReference>
<dbReference type="SUPFAM" id="SSF46689">
    <property type="entry name" value="Homeodomain-like"/>
    <property type="match status" value="1"/>
</dbReference>
<dbReference type="SMART" id="SM00091">
    <property type="entry name" value="PAS"/>
    <property type="match status" value="1"/>
</dbReference>
<evidence type="ECO:0000256" key="1">
    <source>
        <dbReference type="ARBA" id="ARBA00022741"/>
    </source>
</evidence>
<protein>
    <submittedName>
        <fullName evidence="8">Arginine utilization regulatory protein RocR</fullName>
    </submittedName>
</protein>
<dbReference type="InterPro" id="IPR025662">
    <property type="entry name" value="Sigma_54_int_dom_ATP-bd_1"/>
</dbReference>
<keyword evidence="9" id="KW-1185">Reference proteome</keyword>
<dbReference type="Gene3D" id="1.10.8.60">
    <property type="match status" value="1"/>
</dbReference>
<dbReference type="PROSITE" id="PS50112">
    <property type="entry name" value="PAS"/>
    <property type="match status" value="1"/>
</dbReference>
<dbReference type="Gene3D" id="1.10.10.60">
    <property type="entry name" value="Homeodomain-like"/>
    <property type="match status" value="1"/>
</dbReference>
<keyword evidence="1" id="KW-0547">Nucleotide-binding</keyword>
<name>A0A140LBQ6_9FIRM</name>
<dbReference type="InterPro" id="IPR002197">
    <property type="entry name" value="HTH_Fis"/>
</dbReference>
<dbReference type="InterPro" id="IPR025944">
    <property type="entry name" value="Sigma_54_int_dom_CS"/>
</dbReference>
<sequence>MSNSSFAFFLATGRNIPALVEKNNGVMEMKKQEERLKRILSYETVNQIFDALDEGIIIVDRDYNILFYNKTLTRIEGLESNSVIGKKLLDVFPSLTPEESTIYQVIKSAKPIFNRYQTYLNYKGKEIRTVNSTIPIIENGQVLGALEISRDVSELYDLSQKVLELQQKLIGRKPRSANIGLRYTFDSIIGRSQKIRELVSLLKKVAGTTSSVLIYGETGTGKELFAQSIHSESPRRNKPFIAQNCAALPETLLESLLFGTTRGSFTGAEDKPGLFEQADGGTLLLDEINCMGLSLQSKLLRVLQEGVVRRIGATYDIPVDVRIIATTNERPSELLKSGRLRNDLFYRLSVIYVEIPPLRERLEDIEDLVMHFIEKYNEKFKKNVKGVDRQVLSLFKEYPWPGNVRELEHVIEGVMNYVDEGYISLSDLKYLSFGSFKNYVEHKAERPSTVKSRVDEYEKDLIINALKSTGGNITKAAQLLGIKRQALQYRLRKYGIDKKLFS</sequence>
<dbReference type="InterPro" id="IPR058031">
    <property type="entry name" value="AAA_lid_NorR"/>
</dbReference>
<dbReference type="PROSITE" id="PS00688">
    <property type="entry name" value="SIGMA54_INTERACT_3"/>
    <property type="match status" value="1"/>
</dbReference>
<dbReference type="GO" id="GO:0043565">
    <property type="term" value="F:sequence-specific DNA binding"/>
    <property type="evidence" value="ECO:0007669"/>
    <property type="project" value="InterPro"/>
</dbReference>
<dbReference type="GO" id="GO:0005524">
    <property type="term" value="F:ATP binding"/>
    <property type="evidence" value="ECO:0007669"/>
    <property type="project" value="UniProtKB-KW"/>
</dbReference>
<evidence type="ECO:0000256" key="4">
    <source>
        <dbReference type="ARBA" id="ARBA00023125"/>
    </source>
</evidence>